<dbReference type="InterPro" id="IPR001304">
    <property type="entry name" value="C-type_lectin-like"/>
</dbReference>
<dbReference type="InterPro" id="IPR016187">
    <property type="entry name" value="CTDL_fold"/>
</dbReference>
<evidence type="ECO:0000313" key="6">
    <source>
        <dbReference type="Proteomes" id="UP000694392"/>
    </source>
</evidence>
<keyword evidence="3" id="KW-1133">Transmembrane helix</keyword>
<evidence type="ECO:0000256" key="1">
    <source>
        <dbReference type="ARBA" id="ARBA00022734"/>
    </source>
</evidence>
<dbReference type="GO" id="GO:0030246">
    <property type="term" value="F:carbohydrate binding"/>
    <property type="evidence" value="ECO:0007669"/>
    <property type="project" value="UniProtKB-KW"/>
</dbReference>
<feature type="compositionally biased region" description="Polar residues" evidence="2">
    <location>
        <begin position="74"/>
        <end position="88"/>
    </location>
</feature>
<evidence type="ECO:0000259" key="4">
    <source>
        <dbReference type="PROSITE" id="PS50041"/>
    </source>
</evidence>
<evidence type="ECO:0000256" key="2">
    <source>
        <dbReference type="SAM" id="MobiDB-lite"/>
    </source>
</evidence>
<dbReference type="GO" id="GO:0005886">
    <property type="term" value="C:plasma membrane"/>
    <property type="evidence" value="ECO:0007669"/>
    <property type="project" value="TreeGrafter"/>
</dbReference>
<dbReference type="Ensembl" id="ENSSPUT00000015206.1">
    <property type="protein sequence ID" value="ENSSPUP00000014256.1"/>
    <property type="gene ID" value="ENSSPUG00000010997.1"/>
</dbReference>
<keyword evidence="6" id="KW-1185">Reference proteome</keyword>
<sequence>MMEDEDGYMVLNFRPKRGGLGDPSPEGKKALSQILRWHKISLWIGWVNIILVVTVIMLGVWVSQLISERGENGIDSQQDCCSRTNTSTGEGGSRLDAFRSQLREILCLQNQSGGAEGSRCKLCPANWLQNRSKCYWVTRELKTWHASRDDCSTKKSQLVMIQDREGMEYIKGITPGSSSVWIGLSASSSSGKEWIWLNGSQFDQTW</sequence>
<feature type="region of interest" description="Disordered" evidence="2">
    <location>
        <begin position="73"/>
        <end position="92"/>
    </location>
</feature>
<dbReference type="AlphaFoldDB" id="A0A8D0GZ06"/>
<dbReference type="PROSITE" id="PS50041">
    <property type="entry name" value="C_TYPE_LECTIN_2"/>
    <property type="match status" value="1"/>
</dbReference>
<keyword evidence="1" id="KW-0430">Lectin</keyword>
<reference evidence="5" key="2">
    <citation type="submission" date="2025-09" db="UniProtKB">
        <authorList>
            <consortium name="Ensembl"/>
        </authorList>
    </citation>
    <scope>IDENTIFICATION</scope>
</reference>
<dbReference type="SUPFAM" id="SSF56436">
    <property type="entry name" value="C-type lectin-like"/>
    <property type="match status" value="1"/>
</dbReference>
<dbReference type="InterPro" id="IPR051379">
    <property type="entry name" value="C-type_Lectin_Receptor_IMM"/>
</dbReference>
<proteinExistence type="predicted"/>
<feature type="domain" description="C-type lectin" evidence="4">
    <location>
        <begin position="130"/>
        <end position="206"/>
    </location>
</feature>
<dbReference type="Proteomes" id="UP000694392">
    <property type="component" value="Unplaced"/>
</dbReference>
<dbReference type="PANTHER" id="PTHR46746:SF3">
    <property type="entry name" value="C-TYPE LECTIN DOMAIN-CONTAINING PROTEIN-RELATED"/>
    <property type="match status" value="1"/>
</dbReference>
<dbReference type="Gene3D" id="3.10.100.10">
    <property type="entry name" value="Mannose-Binding Protein A, subunit A"/>
    <property type="match status" value="1"/>
</dbReference>
<dbReference type="GeneTree" id="ENSGT00940000163123"/>
<protein>
    <recommendedName>
        <fullName evidence="4">C-type lectin domain-containing protein</fullName>
    </recommendedName>
</protein>
<dbReference type="InterPro" id="IPR016186">
    <property type="entry name" value="C-type_lectin-like/link_sf"/>
</dbReference>
<reference evidence="5" key="1">
    <citation type="submission" date="2025-08" db="UniProtKB">
        <authorList>
            <consortium name="Ensembl"/>
        </authorList>
    </citation>
    <scope>IDENTIFICATION</scope>
</reference>
<keyword evidence="3" id="KW-0812">Transmembrane</keyword>
<evidence type="ECO:0000256" key="3">
    <source>
        <dbReference type="SAM" id="Phobius"/>
    </source>
</evidence>
<feature type="transmembrane region" description="Helical" evidence="3">
    <location>
        <begin position="40"/>
        <end position="62"/>
    </location>
</feature>
<name>A0A8D0GZ06_SPHPU</name>
<organism evidence="5 6">
    <name type="scientific">Sphenodon punctatus</name>
    <name type="common">Tuatara</name>
    <name type="synonym">Hatteria punctata</name>
    <dbReference type="NCBI Taxonomy" id="8508"/>
    <lineage>
        <taxon>Eukaryota</taxon>
        <taxon>Metazoa</taxon>
        <taxon>Chordata</taxon>
        <taxon>Craniata</taxon>
        <taxon>Vertebrata</taxon>
        <taxon>Euteleostomi</taxon>
        <taxon>Lepidosauria</taxon>
        <taxon>Sphenodontia</taxon>
        <taxon>Sphenodontidae</taxon>
        <taxon>Sphenodon</taxon>
    </lineage>
</organism>
<dbReference type="OMA" id="YWFSSEL"/>
<accession>A0A8D0GZ06</accession>
<keyword evidence="3" id="KW-0472">Membrane</keyword>
<dbReference type="Pfam" id="PF00059">
    <property type="entry name" value="Lectin_C"/>
    <property type="match status" value="1"/>
</dbReference>
<dbReference type="PANTHER" id="PTHR46746">
    <property type="entry name" value="KILLER CELL LECTIN-LIKE RECEPTOR SUBFAMILY F MEMBER 2"/>
    <property type="match status" value="1"/>
</dbReference>
<evidence type="ECO:0000313" key="5">
    <source>
        <dbReference type="Ensembl" id="ENSSPUP00000014256.1"/>
    </source>
</evidence>